<dbReference type="PANTHER" id="PTHR22946">
    <property type="entry name" value="DIENELACTONE HYDROLASE DOMAIN-CONTAINING PROTEIN-RELATED"/>
    <property type="match status" value="1"/>
</dbReference>
<gene>
    <name evidence="3" type="ORF">B5P45_10125</name>
</gene>
<evidence type="ECO:0000313" key="3">
    <source>
        <dbReference type="EMBL" id="PIO45008.1"/>
    </source>
</evidence>
<dbReference type="Proteomes" id="UP000232163">
    <property type="component" value="Unassembled WGS sequence"/>
</dbReference>
<protein>
    <recommendedName>
        <fullName evidence="2">Dienelactone hydrolase domain-containing protein</fullName>
    </recommendedName>
</protein>
<reference evidence="3 4" key="1">
    <citation type="journal article" date="2017" name="Int J Environ Stud">
        <title>Does the Miocene-Pliocene relict legume Oxytropis triphylla form nitrogen-fixing nodules with a combination of bacterial strains?</title>
        <authorList>
            <person name="Safronova V."/>
            <person name="Belimov A."/>
            <person name="Sazanova A."/>
            <person name="Kuznetsova I."/>
            <person name="Popova J."/>
            <person name="Andronov E."/>
            <person name="Verkhozina A."/>
            <person name="Tikhonovich I."/>
        </authorList>
    </citation>
    <scope>NUCLEOTIDE SEQUENCE [LARGE SCALE GENOMIC DNA]</scope>
    <source>
        <strain evidence="3 4">Tri-38</strain>
    </source>
</reference>
<dbReference type="InterPro" id="IPR050261">
    <property type="entry name" value="FrsA_esterase"/>
</dbReference>
<comment type="caution">
    <text evidence="3">The sequence shown here is derived from an EMBL/GenBank/DDBJ whole genome shotgun (WGS) entry which is preliminary data.</text>
</comment>
<dbReference type="GO" id="GO:0052689">
    <property type="term" value="F:carboxylic ester hydrolase activity"/>
    <property type="evidence" value="ECO:0007669"/>
    <property type="project" value="UniProtKB-ARBA"/>
</dbReference>
<dbReference type="RefSeq" id="WP_100002016.1">
    <property type="nucleotide sequence ID" value="NZ_CP017941.1"/>
</dbReference>
<dbReference type="SUPFAM" id="SSF53474">
    <property type="entry name" value="alpha/beta-Hydrolases"/>
    <property type="match status" value="1"/>
</dbReference>
<feature type="domain" description="Dienelactone hydrolase" evidence="2">
    <location>
        <begin position="67"/>
        <end position="319"/>
    </location>
</feature>
<dbReference type="AlphaFoldDB" id="A0A2N9VZU0"/>
<dbReference type="EMBL" id="MZMT01000025">
    <property type="protein sequence ID" value="PIO45008.1"/>
    <property type="molecule type" value="Genomic_DNA"/>
</dbReference>
<dbReference type="InterPro" id="IPR002925">
    <property type="entry name" value="Dienelactn_hydro"/>
</dbReference>
<organism evidence="3 4">
    <name type="scientific">Phyllobacterium zundukense</name>
    <dbReference type="NCBI Taxonomy" id="1867719"/>
    <lineage>
        <taxon>Bacteria</taxon>
        <taxon>Pseudomonadati</taxon>
        <taxon>Pseudomonadota</taxon>
        <taxon>Alphaproteobacteria</taxon>
        <taxon>Hyphomicrobiales</taxon>
        <taxon>Phyllobacteriaceae</taxon>
        <taxon>Phyllobacterium</taxon>
    </lineage>
</organism>
<sequence length="324" mass="35297">MGRFNTAVINLVILVIFGLHGDAGETKSKFPPDEKLNVPSLTLTEEQFLKGDTANGVPVTLTGELRFPNWNERLPAVVLLHGLSGNKSTQGARWAAFLNGMGIATFRLDGFGGRGIENLMTDQSQLSFLAQFYDTYRAVDVLAAHPHIDPSRIAVLGYSRGGTIALYTSLRRFQNAHGPTKTRIAAHVAFYGACNIQFIDELDVADAPIREFHGSADDQTLAAPCRDYISRLNAAGKDAVMTEYPGAHHGFDVPDAVPNLMAQTSRNCQRREEAGKIVNVATNKPFTYDDACMELGSTERYDKAATEAAQAAVKKFLTEVFGLN</sequence>
<dbReference type="InterPro" id="IPR029058">
    <property type="entry name" value="AB_hydrolase_fold"/>
</dbReference>
<dbReference type="OrthoDB" id="3647650at2"/>
<name>A0A2N9VZU0_9HYPH</name>
<keyword evidence="4" id="KW-1185">Reference proteome</keyword>
<dbReference type="Pfam" id="PF01738">
    <property type="entry name" value="DLH"/>
    <property type="match status" value="1"/>
</dbReference>
<accession>A0A2N9VZU0</accession>
<keyword evidence="1" id="KW-0378">Hydrolase</keyword>
<proteinExistence type="predicted"/>
<dbReference type="Gene3D" id="3.40.50.1820">
    <property type="entry name" value="alpha/beta hydrolase"/>
    <property type="match status" value="1"/>
</dbReference>
<dbReference type="PANTHER" id="PTHR22946:SF9">
    <property type="entry name" value="POLYKETIDE TRANSFERASE AF380"/>
    <property type="match status" value="1"/>
</dbReference>
<evidence type="ECO:0000256" key="1">
    <source>
        <dbReference type="ARBA" id="ARBA00022801"/>
    </source>
</evidence>
<dbReference type="KEGG" id="pht:BLM14_21765"/>
<evidence type="ECO:0000313" key="4">
    <source>
        <dbReference type="Proteomes" id="UP000232163"/>
    </source>
</evidence>
<evidence type="ECO:0000259" key="2">
    <source>
        <dbReference type="Pfam" id="PF01738"/>
    </source>
</evidence>